<feature type="transmembrane region" description="Helical" evidence="1">
    <location>
        <begin position="21"/>
        <end position="42"/>
    </location>
</feature>
<keyword evidence="1" id="KW-1133">Transmembrane helix</keyword>
<keyword evidence="2" id="KW-1185">Reference proteome</keyword>
<proteinExistence type="predicted"/>
<dbReference type="WBParaSite" id="Smp_204690.1">
    <property type="protein sequence ID" value="Smp_204690.1"/>
    <property type="gene ID" value="Smp_204690"/>
</dbReference>
<dbReference type="InParanoid" id="G4LZA2"/>
<dbReference type="GeneID" id="29830740"/>
<reference evidence="2" key="1">
    <citation type="journal article" date="2012" name="PLoS Negl. Trop. Dis.">
        <title>A systematically improved high quality genome and transcriptome of the human blood fluke Schistosoma mansoni.</title>
        <authorList>
            <person name="Protasio A.V."/>
            <person name="Tsai I.J."/>
            <person name="Babbage A."/>
            <person name="Nichol S."/>
            <person name="Hunt M."/>
            <person name="Aslett M.A."/>
            <person name="De Silva N."/>
            <person name="Velarde G.S."/>
            <person name="Anderson T.J."/>
            <person name="Clark R.C."/>
            <person name="Davidson C."/>
            <person name="Dillon G.P."/>
            <person name="Holroyd N.E."/>
            <person name="LoVerde P.T."/>
            <person name="Lloyd C."/>
            <person name="McQuillan J."/>
            <person name="Oliveira G."/>
            <person name="Otto T.D."/>
            <person name="Parker-Manuel S.J."/>
            <person name="Quail M.A."/>
            <person name="Wilson R.A."/>
            <person name="Zerlotini A."/>
            <person name="Dunne D.W."/>
            <person name="Berriman M."/>
        </authorList>
    </citation>
    <scope>NUCLEOTIDE SEQUENCE [LARGE SCALE GENOMIC DNA]</scope>
    <source>
        <strain evidence="2">Puerto Rican</strain>
    </source>
</reference>
<sequence length="65" mass="7487">MKQLLRCLKLLIMCKKKANSLYNSVILQTVILNTKKLIILALKRVSKMNAISRLSRFFLVNPLKA</sequence>
<organism evidence="2 3">
    <name type="scientific">Schistosoma mansoni</name>
    <name type="common">Blood fluke</name>
    <dbReference type="NCBI Taxonomy" id="6183"/>
    <lineage>
        <taxon>Eukaryota</taxon>
        <taxon>Metazoa</taxon>
        <taxon>Spiralia</taxon>
        <taxon>Lophotrochozoa</taxon>
        <taxon>Platyhelminthes</taxon>
        <taxon>Trematoda</taxon>
        <taxon>Digenea</taxon>
        <taxon>Strigeidida</taxon>
        <taxon>Schistosomatoidea</taxon>
        <taxon>Schistosomatidae</taxon>
        <taxon>Schistosoma</taxon>
    </lineage>
</organism>
<name>G4LZA2_SCHMA</name>
<evidence type="ECO:0000256" key="1">
    <source>
        <dbReference type="SAM" id="Phobius"/>
    </source>
</evidence>
<accession>G4LZA2</accession>
<dbReference type="KEGG" id="smm:Smp_204690"/>
<reference evidence="3" key="2">
    <citation type="submission" date="2018-12" db="UniProtKB">
        <authorList>
            <consortium name="WormBaseParasite"/>
        </authorList>
    </citation>
    <scope>IDENTIFICATION</scope>
    <source>
        <strain evidence="3">Puerto Rican</strain>
    </source>
</reference>
<dbReference type="AlphaFoldDB" id="G4LZA2"/>
<evidence type="ECO:0000313" key="3">
    <source>
        <dbReference type="WBParaSite" id="Smp_204690.1"/>
    </source>
</evidence>
<dbReference type="HOGENOM" id="CLU_2852470_0_0_1"/>
<dbReference type="CTD" id="29830740"/>
<protein>
    <submittedName>
        <fullName evidence="3">Smp_204690</fullName>
    </submittedName>
</protein>
<evidence type="ECO:0000313" key="2">
    <source>
        <dbReference type="Proteomes" id="UP000008854"/>
    </source>
</evidence>
<dbReference type="Proteomes" id="UP000008854">
    <property type="component" value="Unassembled WGS sequence"/>
</dbReference>
<keyword evidence="1" id="KW-0812">Transmembrane</keyword>
<keyword evidence="1" id="KW-0472">Membrane</keyword>
<dbReference type="RefSeq" id="XP_018646577.1">
    <property type="nucleotide sequence ID" value="XM_018800097.1"/>
</dbReference>